<dbReference type="RefSeq" id="WP_066203073.1">
    <property type="nucleotide sequence ID" value="NZ_CBCSAS010000018.1"/>
</dbReference>
<comment type="similarity">
    <text evidence="1">Belongs to the gamma-type SASP family.</text>
</comment>
<reference evidence="6" key="3">
    <citation type="journal article" date="2021" name="Microbiology">
        <title>Metagenomic Analysis of the Microbial Community in the Underground Coal Fire Area (Kemerovo Region, Russia) Revealed Predominance of Thermophilic Members of the Phyla Deinococcus-thermus, Aquificae, and Firmicutes.</title>
        <authorList>
            <person name="Kadnikov V."/>
            <person name="Mardanov A.V."/>
            <person name="Beletsky A.V."/>
            <person name="Karnachuk O.V."/>
            <person name="Ravin N.V."/>
        </authorList>
    </citation>
    <scope>NUCLEOTIDE SEQUENCE</scope>
    <source>
        <strain evidence="6">RBS10-49</strain>
    </source>
</reference>
<dbReference type="Proteomes" id="UP000748108">
    <property type="component" value="Unassembled WGS sequence"/>
</dbReference>
<keyword evidence="3" id="KW-0677">Repeat</keyword>
<feature type="region of interest" description="Disordered" evidence="5">
    <location>
        <begin position="1"/>
        <end position="55"/>
    </location>
</feature>
<evidence type="ECO:0000313" key="8">
    <source>
        <dbReference type="EMBL" id="PTQ51548.1"/>
    </source>
</evidence>
<dbReference type="NCBIfam" id="TIGR01442">
    <property type="entry name" value="SASP_gamma"/>
    <property type="match status" value="1"/>
</dbReference>
<keyword evidence="4" id="KW-0749">Sporulation</keyword>
<evidence type="ECO:0000256" key="1">
    <source>
        <dbReference type="ARBA" id="ARBA00006710"/>
    </source>
</evidence>
<dbReference type="EMBL" id="JXBB01000060">
    <property type="protein sequence ID" value="OAR03387.1"/>
    <property type="molecule type" value="Genomic_DNA"/>
</dbReference>
<evidence type="ECO:0000256" key="5">
    <source>
        <dbReference type="SAM" id="MobiDB-lite"/>
    </source>
</evidence>
<dbReference type="GO" id="GO:0030435">
    <property type="term" value="P:sporulation resulting in formation of a cellular spore"/>
    <property type="evidence" value="ECO:0007669"/>
    <property type="project" value="UniProtKB-KW"/>
</dbReference>
<dbReference type="EMBL" id="PEBV01000044">
    <property type="protein sequence ID" value="PTQ51548.1"/>
    <property type="molecule type" value="Genomic_DNA"/>
</dbReference>
<evidence type="ECO:0000313" key="7">
    <source>
        <dbReference type="EMBL" id="OAR03387.1"/>
    </source>
</evidence>
<dbReference type="AlphaFoldDB" id="A0A132MGZ1"/>
<reference evidence="8 10" key="2">
    <citation type="submission" date="2017-08" db="EMBL/GenBank/DDBJ databases">
        <title>Burning lignite coal seam in the remote Altai Mountains harbors a hydrogen-driven thermophilic microbial community.</title>
        <authorList>
            <person name="Kadnikov V.V."/>
            <person name="Mardanov A.V."/>
            <person name="Ivasenko D."/>
            <person name="Beletsky A.V."/>
            <person name="Karnachuk O.V."/>
            <person name="Ravin N.V."/>
        </authorList>
    </citation>
    <scope>NUCLEOTIDE SEQUENCE [LARGE SCALE GENOMIC DNA]</scope>
    <source>
        <strain evidence="8">AL33</strain>
    </source>
</reference>
<dbReference type="Pfam" id="PF04259">
    <property type="entry name" value="SASP_gamma"/>
    <property type="match status" value="1"/>
</dbReference>
<organism evidence="8 10">
    <name type="scientific">Hydrogenibacillus schlegelii</name>
    <name type="common">Bacillus schlegelii</name>
    <dbReference type="NCBI Taxonomy" id="1484"/>
    <lineage>
        <taxon>Bacteria</taxon>
        <taxon>Bacillati</taxon>
        <taxon>Bacillota</taxon>
        <taxon>Bacilli</taxon>
        <taxon>Bacillales</taxon>
        <taxon>Bacillales Family X. Incertae Sedis</taxon>
        <taxon>Hydrogenibacillus</taxon>
    </lineage>
</organism>
<dbReference type="Proteomes" id="UP000243024">
    <property type="component" value="Unassembled WGS sequence"/>
</dbReference>
<evidence type="ECO:0000313" key="6">
    <source>
        <dbReference type="EMBL" id="MBT9281600.1"/>
    </source>
</evidence>
<evidence type="ECO:0000256" key="2">
    <source>
        <dbReference type="ARBA" id="ARBA00014721"/>
    </source>
</evidence>
<dbReference type="EMBL" id="JAHHQF010000040">
    <property type="protein sequence ID" value="MBT9281600.1"/>
    <property type="molecule type" value="Genomic_DNA"/>
</dbReference>
<name>A0A132MGZ1_HYDSH</name>
<keyword evidence="9" id="KW-1185">Reference proteome</keyword>
<reference evidence="7 9" key="1">
    <citation type="submission" date="2015-09" db="EMBL/GenBank/DDBJ databases">
        <title>Draft genome sequence of Hydrogenibacillus schlegelii DSM 2000.</title>
        <authorList>
            <person name="Hemp J."/>
        </authorList>
    </citation>
    <scope>NUCLEOTIDE SEQUENCE [LARGE SCALE GENOMIC DNA]</scope>
    <source>
        <strain evidence="7 9">MA 48</strain>
    </source>
</reference>
<accession>A0A132MGZ1</accession>
<dbReference type="STRING" id="1484.SA87_01240"/>
<comment type="caution">
    <text evidence="8">The sequence shown here is derived from an EMBL/GenBank/DDBJ whole genome shotgun (WGS) entry which is preliminary data.</text>
</comment>
<gene>
    <name evidence="8" type="ORF">HSCHL_1334</name>
    <name evidence="6" type="ORF">KM312_02880</name>
    <name evidence="7" type="ORF">SA87_01240</name>
</gene>
<evidence type="ECO:0000256" key="4">
    <source>
        <dbReference type="ARBA" id="ARBA00022969"/>
    </source>
</evidence>
<proteinExistence type="inferred from homology"/>
<dbReference type="InterPro" id="IPR006341">
    <property type="entry name" value="Spore_gamma"/>
</dbReference>
<sequence length="55" mass="5967">MDQKTKAGTNVEHVKKRNQAAKANQAGGYGSEFAAETNVADVKAENKRSMQNKKS</sequence>
<protein>
    <recommendedName>
        <fullName evidence="2">Small, acid-soluble spore protein gamma-type</fullName>
    </recommendedName>
</protein>
<evidence type="ECO:0000313" key="10">
    <source>
        <dbReference type="Proteomes" id="UP000244180"/>
    </source>
</evidence>
<dbReference type="Proteomes" id="UP000244180">
    <property type="component" value="Unassembled WGS sequence"/>
</dbReference>
<evidence type="ECO:0000256" key="3">
    <source>
        <dbReference type="ARBA" id="ARBA00022737"/>
    </source>
</evidence>
<evidence type="ECO:0000313" key="9">
    <source>
        <dbReference type="Proteomes" id="UP000243024"/>
    </source>
</evidence>